<evidence type="ECO:0000256" key="1">
    <source>
        <dbReference type="SAM" id="Phobius"/>
    </source>
</evidence>
<keyword evidence="1" id="KW-1133">Transmembrane helix</keyword>
<dbReference type="EMBL" id="UGPP01000001">
    <property type="protein sequence ID" value="STY72015.1"/>
    <property type="molecule type" value="Genomic_DNA"/>
</dbReference>
<feature type="transmembrane region" description="Helical" evidence="1">
    <location>
        <begin position="22"/>
        <end position="40"/>
    </location>
</feature>
<reference evidence="2 3" key="1">
    <citation type="submission" date="2018-06" db="EMBL/GenBank/DDBJ databases">
        <authorList>
            <consortium name="Pathogen Informatics"/>
            <person name="Doyle S."/>
        </authorList>
    </citation>
    <scope>NUCLEOTIDE SEQUENCE [LARGE SCALE GENOMIC DNA]</scope>
    <source>
        <strain evidence="2 3">NCTC10571</strain>
    </source>
</reference>
<keyword evidence="1" id="KW-0472">Membrane</keyword>
<evidence type="ECO:0000313" key="3">
    <source>
        <dbReference type="Proteomes" id="UP000255234"/>
    </source>
</evidence>
<protein>
    <submittedName>
        <fullName evidence="2">Uncharacterized protein</fullName>
    </submittedName>
</protein>
<dbReference type="AlphaFoldDB" id="A0A378NVY8"/>
<sequence length="212" mass="24477">MVKYKEFIREKLQKLNNLPKKWQQVIICILVIIVAIIYCFSGGEKAKIAVSEKVENGNTIISANGEDEEKNKNSKMIYSMDKDISTIKNPFSFEHEEKSDSKIMTIEEKQKDKDKVNTNNENIEMKTQQQQTSTINKVEKKMNKPINNEQNVYKLKAILDFNQEKVALFSINDKIYRVRQGDMVNDIKILAIGQNNLILQESTGKEIKCPLT</sequence>
<organism evidence="2 3">
    <name type="scientific">Megamonas hypermegale</name>
    <dbReference type="NCBI Taxonomy" id="158847"/>
    <lineage>
        <taxon>Bacteria</taxon>
        <taxon>Bacillati</taxon>
        <taxon>Bacillota</taxon>
        <taxon>Negativicutes</taxon>
        <taxon>Selenomonadales</taxon>
        <taxon>Selenomonadaceae</taxon>
        <taxon>Megamonas</taxon>
    </lineage>
</organism>
<keyword evidence="1" id="KW-0812">Transmembrane</keyword>
<gene>
    <name evidence="2" type="ORF">NCTC10571_02204</name>
</gene>
<accession>A0A378NVY8</accession>
<dbReference type="Proteomes" id="UP000255234">
    <property type="component" value="Unassembled WGS sequence"/>
</dbReference>
<evidence type="ECO:0000313" key="2">
    <source>
        <dbReference type="EMBL" id="STY72015.1"/>
    </source>
</evidence>
<proteinExistence type="predicted"/>
<name>A0A378NVY8_9FIRM</name>
<dbReference type="RefSeq" id="WP_115152120.1">
    <property type="nucleotide sequence ID" value="NZ_UGPP01000001.1"/>
</dbReference>